<organism evidence="1 2">
    <name type="scientific">Pluteus cervinus</name>
    <dbReference type="NCBI Taxonomy" id="181527"/>
    <lineage>
        <taxon>Eukaryota</taxon>
        <taxon>Fungi</taxon>
        <taxon>Dikarya</taxon>
        <taxon>Basidiomycota</taxon>
        <taxon>Agaricomycotina</taxon>
        <taxon>Agaricomycetes</taxon>
        <taxon>Agaricomycetidae</taxon>
        <taxon>Agaricales</taxon>
        <taxon>Pluteineae</taxon>
        <taxon>Pluteaceae</taxon>
        <taxon>Pluteus</taxon>
    </lineage>
</organism>
<dbReference type="EMBL" id="ML208351">
    <property type="protein sequence ID" value="TFK68481.1"/>
    <property type="molecule type" value="Genomic_DNA"/>
</dbReference>
<evidence type="ECO:0000313" key="2">
    <source>
        <dbReference type="Proteomes" id="UP000308600"/>
    </source>
</evidence>
<evidence type="ECO:0000313" key="1">
    <source>
        <dbReference type="EMBL" id="TFK68481.1"/>
    </source>
</evidence>
<reference evidence="1 2" key="1">
    <citation type="journal article" date="2019" name="Nat. Ecol. Evol.">
        <title>Megaphylogeny resolves global patterns of mushroom evolution.</title>
        <authorList>
            <person name="Varga T."/>
            <person name="Krizsan K."/>
            <person name="Foldi C."/>
            <person name="Dima B."/>
            <person name="Sanchez-Garcia M."/>
            <person name="Sanchez-Ramirez S."/>
            <person name="Szollosi G.J."/>
            <person name="Szarkandi J.G."/>
            <person name="Papp V."/>
            <person name="Albert L."/>
            <person name="Andreopoulos W."/>
            <person name="Angelini C."/>
            <person name="Antonin V."/>
            <person name="Barry K.W."/>
            <person name="Bougher N.L."/>
            <person name="Buchanan P."/>
            <person name="Buyck B."/>
            <person name="Bense V."/>
            <person name="Catcheside P."/>
            <person name="Chovatia M."/>
            <person name="Cooper J."/>
            <person name="Damon W."/>
            <person name="Desjardin D."/>
            <person name="Finy P."/>
            <person name="Geml J."/>
            <person name="Haridas S."/>
            <person name="Hughes K."/>
            <person name="Justo A."/>
            <person name="Karasinski D."/>
            <person name="Kautmanova I."/>
            <person name="Kiss B."/>
            <person name="Kocsube S."/>
            <person name="Kotiranta H."/>
            <person name="LaButti K.M."/>
            <person name="Lechner B.E."/>
            <person name="Liimatainen K."/>
            <person name="Lipzen A."/>
            <person name="Lukacs Z."/>
            <person name="Mihaltcheva S."/>
            <person name="Morgado L.N."/>
            <person name="Niskanen T."/>
            <person name="Noordeloos M.E."/>
            <person name="Ohm R.A."/>
            <person name="Ortiz-Santana B."/>
            <person name="Ovrebo C."/>
            <person name="Racz N."/>
            <person name="Riley R."/>
            <person name="Savchenko A."/>
            <person name="Shiryaev A."/>
            <person name="Soop K."/>
            <person name="Spirin V."/>
            <person name="Szebenyi C."/>
            <person name="Tomsovsky M."/>
            <person name="Tulloss R.E."/>
            <person name="Uehling J."/>
            <person name="Grigoriev I.V."/>
            <person name="Vagvolgyi C."/>
            <person name="Papp T."/>
            <person name="Martin F.M."/>
            <person name="Miettinen O."/>
            <person name="Hibbett D.S."/>
            <person name="Nagy L.G."/>
        </authorList>
    </citation>
    <scope>NUCLEOTIDE SEQUENCE [LARGE SCALE GENOMIC DNA]</scope>
    <source>
        <strain evidence="1 2">NL-1719</strain>
    </source>
</reference>
<keyword evidence="2" id="KW-1185">Reference proteome</keyword>
<protein>
    <submittedName>
        <fullName evidence="1">Uncharacterized protein</fullName>
    </submittedName>
</protein>
<gene>
    <name evidence="1" type="ORF">BDN72DRAFT_898106</name>
</gene>
<proteinExistence type="predicted"/>
<accession>A0ACD3ARY8</accession>
<name>A0ACD3ARY8_9AGAR</name>
<sequence>MKYQPSIWKHNSGLPSSGLPIFGDLIILQFGKCRYSSIIPVIMESEDEDKPLDEYDWGPKLRIFDKDEHELISFYRLALQGESAYDWADPRFYRILRFFRVVEGFYTGNLDLTGRHEPRYVSAMKRWNVYSEDVLELERTLKRDEVKDISDLQPDHPLVMAWDKIQTKWYGKTGLFHLDTVLFNIHSVLEAIKSHPAPFLQRLTLTDLPPEILYEIFLLLPPADARKLTASCHDLKEIGLRVAFRSRAIRLNVDWDNLPKPLDPSAVPGLIKEAGEELKSHVDFLQTRKDLADEMTNMSLKDFWMELVQRADWADEEWFPVYQELLTSYHRLFSQVVATARHLQFLSISFISIDVTLIQHISLLPQLYTLCVFSCTISDDAQTLLHHCQSHPITNLTLSFTQEDHLTMWCLLLICPNLCNLTLISVDFLLEEPPRDIWDKITFFPSLQWLSLSYLWEGSLENLLEWFMNQPPLHSLTRFKYHSQDGTSDQTIFSLIDVLAAAPLEILVLHGFDGSGLEILDRITTQLPDLIGMALHRRHNERQRRDSLADWPHPSAKYAELFSRFTRLRHFRWNFRTPYLDGSPASIVGFEEGFVTEDQKIEERFQKQGPALFFDDAYVLALPFAAYCPTLKTHAVHIGHHAESAIDRSASGAIFVRQTNNEERDLIDEYSPFVWSSWGAVIPGPADRPNPSP</sequence>
<dbReference type="Proteomes" id="UP000308600">
    <property type="component" value="Unassembled WGS sequence"/>
</dbReference>